<keyword evidence="3" id="KW-0963">Cytoplasm</keyword>
<dbReference type="RefSeq" id="WP_085758638.1">
    <property type="nucleotide sequence ID" value="NZ_CP019343.1"/>
</dbReference>
<dbReference type="PANTHER" id="PTHR47892:SF1">
    <property type="entry name" value="UNIVERSAL STRESS PROTEIN E"/>
    <property type="match status" value="1"/>
</dbReference>
<dbReference type="SUPFAM" id="SSF52402">
    <property type="entry name" value="Adenine nucleotide alpha hydrolases-like"/>
    <property type="match status" value="2"/>
</dbReference>
<dbReference type="KEGG" id="osg:BST96_10400"/>
<dbReference type="InterPro" id="IPR006016">
    <property type="entry name" value="UspA"/>
</dbReference>
<name>A0A1X9NBF0_9GAMM</name>
<evidence type="ECO:0000313" key="7">
    <source>
        <dbReference type="Proteomes" id="UP000193450"/>
    </source>
</evidence>
<dbReference type="Proteomes" id="UP000193450">
    <property type="component" value="Chromosome"/>
</dbReference>
<dbReference type="GO" id="GO:0005737">
    <property type="term" value="C:cytoplasm"/>
    <property type="evidence" value="ECO:0007669"/>
    <property type="project" value="UniProtKB-SubCell"/>
</dbReference>
<dbReference type="OrthoDB" id="239260at2"/>
<dbReference type="AlphaFoldDB" id="A0A1X9NBF0"/>
<protein>
    <submittedName>
        <fullName evidence="6">Universal stress protein UspA</fullName>
    </submittedName>
</protein>
<dbReference type="PANTHER" id="PTHR47892">
    <property type="entry name" value="UNIVERSAL STRESS PROTEIN E"/>
    <property type="match status" value="1"/>
</dbReference>
<proteinExistence type="inferred from homology"/>
<evidence type="ECO:0000313" key="6">
    <source>
        <dbReference type="EMBL" id="ARN74491.1"/>
    </source>
</evidence>
<keyword evidence="7" id="KW-1185">Reference proteome</keyword>
<dbReference type="Pfam" id="PF00582">
    <property type="entry name" value="Usp"/>
    <property type="match status" value="2"/>
</dbReference>
<comment type="similarity">
    <text evidence="2">Belongs to the universal stress protein A family.</text>
</comment>
<evidence type="ECO:0000256" key="2">
    <source>
        <dbReference type="ARBA" id="ARBA00008791"/>
    </source>
</evidence>
<gene>
    <name evidence="6" type="ORF">BST96_10400</name>
</gene>
<sequence length="293" mass="32421">MKKLLVIADKTGGKNIALARAANLQAATGAKIILRGYCYVNIHNPEDLKLAKLSRSQLEKQVVAKRQQELEKIAKQLKIKPKNIDIKAVWGKDISQAITTLCNKHKIDMVIKSAHRSETFLYTSTDWQLLRTCAPPVMITASKSWKKKPRIVASLDFSTKLKAKIALNHKVFKHAQELAEALGQEVHIAHAITMPQALIDMDIINAKDYISKRRKEIKLVSDAFCKEYGLDTSCVHLKAGPADKVIPSIANKLKADVVVTGTVARKGIKGKLMGNTVEGILSRLHTDIIAIKP</sequence>
<evidence type="ECO:0000256" key="1">
    <source>
        <dbReference type="ARBA" id="ARBA00004496"/>
    </source>
</evidence>
<feature type="domain" description="UspA" evidence="5">
    <location>
        <begin position="1"/>
        <end position="139"/>
    </location>
</feature>
<dbReference type="EMBL" id="CP019343">
    <property type="protein sequence ID" value="ARN74491.1"/>
    <property type="molecule type" value="Genomic_DNA"/>
</dbReference>
<comment type="subcellular location">
    <subcellularLocation>
        <location evidence="1">Cytoplasm</location>
    </subcellularLocation>
</comment>
<accession>A0A1X9NBF0</accession>
<dbReference type="Gene3D" id="3.40.50.12370">
    <property type="match status" value="1"/>
</dbReference>
<evidence type="ECO:0000259" key="5">
    <source>
        <dbReference type="Pfam" id="PF00582"/>
    </source>
</evidence>
<evidence type="ECO:0000256" key="3">
    <source>
        <dbReference type="ARBA" id="ARBA00022490"/>
    </source>
</evidence>
<evidence type="ECO:0000256" key="4">
    <source>
        <dbReference type="ARBA" id="ARBA00037131"/>
    </source>
</evidence>
<dbReference type="STRING" id="716816.BST96_10400"/>
<feature type="domain" description="UspA" evidence="5">
    <location>
        <begin position="169"/>
        <end position="292"/>
    </location>
</feature>
<reference evidence="6 7" key="1">
    <citation type="submission" date="2016-11" db="EMBL/GenBank/DDBJ databases">
        <title>Trade-off between light-utilization and light-protection in marine flavobacteria.</title>
        <authorList>
            <person name="Kumagai Y."/>
        </authorList>
    </citation>
    <scope>NUCLEOTIDE SEQUENCE [LARGE SCALE GENOMIC DNA]</scope>
    <source>
        <strain evidence="6 7">NBRC 107125</strain>
    </source>
</reference>
<comment type="function">
    <text evidence="4">Required for resistance to DNA-damaging agents.</text>
</comment>
<organism evidence="6 7">
    <name type="scientific">Oceanicoccus sagamiensis</name>
    <dbReference type="NCBI Taxonomy" id="716816"/>
    <lineage>
        <taxon>Bacteria</taxon>
        <taxon>Pseudomonadati</taxon>
        <taxon>Pseudomonadota</taxon>
        <taxon>Gammaproteobacteria</taxon>
        <taxon>Cellvibrionales</taxon>
        <taxon>Spongiibacteraceae</taxon>
        <taxon>Oceanicoccus</taxon>
    </lineage>
</organism>